<reference evidence="10" key="2">
    <citation type="submission" date="2025-08" db="UniProtKB">
        <authorList>
            <consortium name="Ensembl"/>
        </authorList>
    </citation>
    <scope>IDENTIFICATION</scope>
    <source>
        <strain evidence="10">broiler</strain>
    </source>
</reference>
<evidence type="ECO:0000313" key="10">
    <source>
        <dbReference type="Ensembl" id="ENSGALP00010012965.1"/>
    </source>
</evidence>
<dbReference type="PRINTS" id="PR00290">
    <property type="entry name" value="KAZALINHBTR"/>
</dbReference>
<evidence type="ECO:0000256" key="7">
    <source>
        <dbReference type="ARBA" id="ARBA00023157"/>
    </source>
</evidence>
<evidence type="ECO:0000256" key="3">
    <source>
        <dbReference type="ARBA" id="ARBA00022525"/>
    </source>
</evidence>
<proteinExistence type="predicted"/>
<reference evidence="10" key="3">
    <citation type="submission" date="2025-09" db="UniProtKB">
        <authorList>
            <consortium name="Ensembl"/>
        </authorList>
    </citation>
    <scope>IDENTIFICATION</scope>
    <source>
        <strain evidence="10">broiler</strain>
    </source>
</reference>
<dbReference type="PANTHER" id="PTHR47499:SF1">
    <property type="entry name" value="SERINE PROTEASE INHIBITOR KAZAL-TYPE 7"/>
    <property type="match status" value="1"/>
</dbReference>
<keyword evidence="5" id="KW-0677">Repeat</keyword>
<keyword evidence="11" id="KW-1185">Reference proteome</keyword>
<evidence type="ECO:0000256" key="1">
    <source>
        <dbReference type="ARBA" id="ARBA00004613"/>
    </source>
</evidence>
<reference evidence="10" key="1">
    <citation type="submission" date="2020-11" db="EMBL/GenBank/DDBJ databases">
        <title>Gallus gallus (Chicken) genome, bGalGal1, GRCg7b, maternal haplotype autosomes + Z &amp; W.</title>
        <authorList>
            <person name="Warren W."/>
            <person name="Formenti G."/>
            <person name="Fedrigo O."/>
            <person name="Haase B."/>
            <person name="Mountcastle J."/>
            <person name="Balacco J."/>
            <person name="Tracey A."/>
            <person name="Schneider V."/>
            <person name="Okimoto R."/>
            <person name="Cheng H."/>
            <person name="Hawken R."/>
            <person name="Howe K."/>
            <person name="Jarvis E.D."/>
        </authorList>
    </citation>
    <scope>NUCLEOTIDE SEQUENCE [LARGE SCALE GENOMIC DNA]</scope>
    <source>
        <strain evidence="10">Broiler</strain>
    </source>
</reference>
<dbReference type="InterPro" id="IPR036058">
    <property type="entry name" value="Kazal_dom_sf"/>
</dbReference>
<dbReference type="SUPFAM" id="SSF100895">
    <property type="entry name" value="Kazal-type serine protease inhibitors"/>
    <property type="match status" value="1"/>
</dbReference>
<dbReference type="InterPro" id="IPR050159">
    <property type="entry name" value="Kazal-type_SerProtInhib"/>
</dbReference>
<keyword evidence="6" id="KW-0722">Serine protease inhibitor</keyword>
<name>A0A8V0Y5Z7_CHICK</name>
<evidence type="ECO:0000256" key="5">
    <source>
        <dbReference type="ARBA" id="ARBA00022737"/>
    </source>
</evidence>
<sequence>MLQILTRLAVSRAEPTLLAVAHKKRGDFLERLITTKTILYLQVDCSEYRRLERGRPIYCEKLYQPFCGSDGKTYNNKCSFCKAVLRSRGALHMKQAGVC</sequence>
<dbReference type="PROSITE" id="PS00282">
    <property type="entry name" value="KAZAL_1"/>
    <property type="match status" value="1"/>
</dbReference>
<evidence type="ECO:0000256" key="6">
    <source>
        <dbReference type="ARBA" id="ARBA00022900"/>
    </source>
</evidence>
<dbReference type="FunFam" id="3.30.60.30:FF:000037">
    <property type="entry name" value="Ovomucoid"/>
    <property type="match status" value="1"/>
</dbReference>
<accession>A0A8V0Y5Z7</accession>
<keyword evidence="4" id="KW-0646">Protease inhibitor</keyword>
<dbReference type="Ensembl" id="ENSGALT00010022509.1">
    <property type="protein sequence ID" value="ENSGALP00010012965.1"/>
    <property type="gene ID" value="ENSGALG00010009424.1"/>
</dbReference>
<feature type="domain" description="Kazal-like" evidence="9">
    <location>
        <begin position="39"/>
        <end position="99"/>
    </location>
</feature>
<evidence type="ECO:0000313" key="11">
    <source>
        <dbReference type="Proteomes" id="UP000000539"/>
    </source>
</evidence>
<dbReference type="InterPro" id="IPR002350">
    <property type="entry name" value="Kazal_dom"/>
</dbReference>
<dbReference type="Gene3D" id="3.30.60.30">
    <property type="match status" value="1"/>
</dbReference>
<dbReference type="GO" id="GO:0004867">
    <property type="term" value="F:serine-type endopeptidase inhibitor activity"/>
    <property type="evidence" value="ECO:0007669"/>
    <property type="project" value="UniProtKB-KW"/>
</dbReference>
<evidence type="ECO:0000256" key="2">
    <source>
        <dbReference type="ARBA" id="ARBA00019248"/>
    </source>
</evidence>
<dbReference type="AlphaFoldDB" id="A0A8V0Y5Z7"/>
<dbReference type="InterPro" id="IPR001239">
    <property type="entry name" value="Prot_inh_Kazal-m"/>
</dbReference>
<protein>
    <recommendedName>
        <fullName evidence="2">Ovomucoid</fullName>
    </recommendedName>
</protein>
<dbReference type="SMART" id="SM00280">
    <property type="entry name" value="KAZAL"/>
    <property type="match status" value="1"/>
</dbReference>
<comment type="subcellular location">
    <subcellularLocation>
        <location evidence="1">Secreted</location>
    </subcellularLocation>
</comment>
<dbReference type="FunCoup" id="A0A8V0Y5Z7">
    <property type="interactions" value="53"/>
</dbReference>
<evidence type="ECO:0000256" key="8">
    <source>
        <dbReference type="ARBA" id="ARBA00023180"/>
    </source>
</evidence>
<dbReference type="PROSITE" id="PS51465">
    <property type="entry name" value="KAZAL_2"/>
    <property type="match status" value="1"/>
</dbReference>
<organism evidence="10 11">
    <name type="scientific">Gallus gallus</name>
    <name type="common">Chicken</name>
    <dbReference type="NCBI Taxonomy" id="9031"/>
    <lineage>
        <taxon>Eukaryota</taxon>
        <taxon>Metazoa</taxon>
        <taxon>Chordata</taxon>
        <taxon>Craniata</taxon>
        <taxon>Vertebrata</taxon>
        <taxon>Euteleostomi</taxon>
        <taxon>Archelosauria</taxon>
        <taxon>Archosauria</taxon>
        <taxon>Dinosauria</taxon>
        <taxon>Saurischia</taxon>
        <taxon>Theropoda</taxon>
        <taxon>Coelurosauria</taxon>
        <taxon>Aves</taxon>
        <taxon>Neognathae</taxon>
        <taxon>Galloanserae</taxon>
        <taxon>Galliformes</taxon>
        <taxon>Phasianidae</taxon>
        <taxon>Phasianinae</taxon>
        <taxon>Gallus</taxon>
    </lineage>
</organism>
<keyword evidence="7" id="KW-1015">Disulfide bond</keyword>
<keyword evidence="8" id="KW-0325">Glycoprotein</keyword>
<dbReference type="Proteomes" id="UP000000539">
    <property type="component" value="Chromosome 13"/>
</dbReference>
<dbReference type="GO" id="GO:0005615">
    <property type="term" value="C:extracellular space"/>
    <property type="evidence" value="ECO:0007669"/>
    <property type="project" value="UniProtKB-ARBA"/>
</dbReference>
<evidence type="ECO:0000256" key="4">
    <source>
        <dbReference type="ARBA" id="ARBA00022690"/>
    </source>
</evidence>
<keyword evidence="3" id="KW-0964">Secreted</keyword>
<dbReference type="GeneTree" id="ENSGT00960000189299"/>
<dbReference type="Pfam" id="PF00050">
    <property type="entry name" value="Kazal_1"/>
    <property type="match status" value="1"/>
</dbReference>
<evidence type="ECO:0000259" key="9">
    <source>
        <dbReference type="PROSITE" id="PS51465"/>
    </source>
</evidence>
<dbReference type="PANTHER" id="PTHR47499">
    <property type="entry name" value="SERINE PROTEASE INHIBITOR KAZAL-TYPE 7 SPINK7"/>
    <property type="match status" value="1"/>
</dbReference>